<keyword evidence="4" id="KW-1185">Reference proteome</keyword>
<keyword evidence="1" id="KW-0175">Coiled coil</keyword>
<protein>
    <submittedName>
        <fullName evidence="3">YbaB/EbfC DNA-binding family protein</fullName>
    </submittedName>
</protein>
<sequence>MALTDHRTQVEEMIADYRRSSQRLSEVDEELASIEETAGDERGDVSVTVGSGGALRRVWLAEQVYRTHSPDELGRLIVRLSATATARIAERTDAVLATVLPSGSDPAALRVDSATSAAAASSVTGVSVPNGSGVADNGPRNSAAEPEQDESLEPRSWLRDVGAAERDR</sequence>
<evidence type="ECO:0000313" key="3">
    <source>
        <dbReference type="EMBL" id="SFT48707.1"/>
    </source>
</evidence>
<proteinExistence type="predicted"/>
<evidence type="ECO:0000313" key="4">
    <source>
        <dbReference type="Proteomes" id="UP000199165"/>
    </source>
</evidence>
<evidence type="ECO:0000256" key="1">
    <source>
        <dbReference type="SAM" id="Coils"/>
    </source>
</evidence>
<keyword evidence="3" id="KW-0238">DNA-binding</keyword>
<dbReference type="Proteomes" id="UP000199165">
    <property type="component" value="Unassembled WGS sequence"/>
</dbReference>
<dbReference type="Pfam" id="PF02575">
    <property type="entry name" value="YbaB_DNA_bd"/>
    <property type="match status" value="1"/>
</dbReference>
<dbReference type="STRING" id="995060.SAMN04487904_102453"/>
<feature type="region of interest" description="Disordered" evidence="2">
    <location>
        <begin position="120"/>
        <end position="168"/>
    </location>
</feature>
<dbReference type="AlphaFoldDB" id="A0A1I6YEG2"/>
<dbReference type="EMBL" id="FPAT01000002">
    <property type="protein sequence ID" value="SFT48707.1"/>
    <property type="molecule type" value="Genomic_DNA"/>
</dbReference>
<dbReference type="InterPro" id="IPR036894">
    <property type="entry name" value="YbaB-like_sf"/>
</dbReference>
<feature type="coiled-coil region" evidence="1">
    <location>
        <begin position="10"/>
        <end position="37"/>
    </location>
</feature>
<gene>
    <name evidence="3" type="ORF">SAMN04487904_102453</name>
</gene>
<dbReference type="GO" id="GO:0003677">
    <property type="term" value="F:DNA binding"/>
    <property type="evidence" value="ECO:0007669"/>
    <property type="project" value="UniProtKB-KW"/>
</dbReference>
<accession>A0A1I6YEG2</accession>
<dbReference type="InterPro" id="IPR004401">
    <property type="entry name" value="YbaB/EbfC"/>
</dbReference>
<organism evidence="3 4">
    <name type="scientific">Actinopolyspora righensis</name>
    <dbReference type="NCBI Taxonomy" id="995060"/>
    <lineage>
        <taxon>Bacteria</taxon>
        <taxon>Bacillati</taxon>
        <taxon>Actinomycetota</taxon>
        <taxon>Actinomycetes</taxon>
        <taxon>Actinopolysporales</taxon>
        <taxon>Actinopolysporaceae</taxon>
        <taxon>Actinopolyspora</taxon>
        <taxon>Actinopolyspora alba group</taxon>
    </lineage>
</organism>
<reference evidence="4" key="1">
    <citation type="submission" date="2016-10" db="EMBL/GenBank/DDBJ databases">
        <authorList>
            <person name="Varghese N."/>
            <person name="Submissions S."/>
        </authorList>
    </citation>
    <scope>NUCLEOTIDE SEQUENCE [LARGE SCALE GENOMIC DNA]</scope>
    <source>
        <strain evidence="4">DSM 45501</strain>
    </source>
</reference>
<name>A0A1I6YEG2_9ACTN</name>
<dbReference type="Gene3D" id="3.30.1310.10">
    <property type="entry name" value="Nucleoid-associated protein YbaB-like domain"/>
    <property type="match status" value="1"/>
</dbReference>
<feature type="compositionally biased region" description="Basic and acidic residues" evidence="2">
    <location>
        <begin position="152"/>
        <end position="168"/>
    </location>
</feature>
<evidence type="ECO:0000256" key="2">
    <source>
        <dbReference type="SAM" id="MobiDB-lite"/>
    </source>
</evidence>